<dbReference type="GO" id="GO:0004867">
    <property type="term" value="F:serine-type endopeptidase inhibitor activity"/>
    <property type="evidence" value="ECO:0007669"/>
    <property type="project" value="UniProtKB-KW"/>
</dbReference>
<dbReference type="InterPro" id="IPR023795">
    <property type="entry name" value="Serpin_CS"/>
</dbReference>
<feature type="non-terminal residue" evidence="6">
    <location>
        <position position="1"/>
    </location>
</feature>
<feature type="compositionally biased region" description="Polar residues" evidence="4">
    <location>
        <begin position="421"/>
        <end position="440"/>
    </location>
</feature>
<reference evidence="6" key="1">
    <citation type="journal article" date="2021" name="Sci. Adv.">
        <title>The American lobster genome reveals insights on longevity, neural, and immune adaptations.</title>
        <authorList>
            <person name="Polinski J.M."/>
            <person name="Zimin A.V."/>
            <person name="Clark K.F."/>
            <person name="Kohn A.B."/>
            <person name="Sadowski N."/>
            <person name="Timp W."/>
            <person name="Ptitsyn A."/>
            <person name="Khanna P."/>
            <person name="Romanova D.Y."/>
            <person name="Williams P."/>
            <person name="Greenwood S.J."/>
            <person name="Moroz L.L."/>
            <person name="Walt D.R."/>
            <person name="Bodnar A.G."/>
        </authorList>
    </citation>
    <scope>NUCLEOTIDE SEQUENCE</scope>
    <source>
        <strain evidence="6">GMGI-L3</strain>
    </source>
</reference>
<evidence type="ECO:0000313" key="6">
    <source>
        <dbReference type="EMBL" id="KAG7169448.1"/>
    </source>
</evidence>
<dbReference type="SMART" id="SM00093">
    <property type="entry name" value="SERPIN"/>
    <property type="match status" value="1"/>
</dbReference>
<feature type="region of interest" description="Disordered" evidence="4">
    <location>
        <begin position="413"/>
        <end position="445"/>
    </location>
</feature>
<dbReference type="GO" id="GO:0045271">
    <property type="term" value="C:respiratory chain complex I"/>
    <property type="evidence" value="ECO:0007669"/>
    <property type="project" value="InterPro"/>
</dbReference>
<comment type="caution">
    <text evidence="6">The sequence shown here is derived from an EMBL/GenBank/DDBJ whole genome shotgun (WGS) entry which is preliminary data.</text>
</comment>
<evidence type="ECO:0000259" key="5">
    <source>
        <dbReference type="SMART" id="SM00093"/>
    </source>
</evidence>
<dbReference type="PANTHER" id="PTHR11461">
    <property type="entry name" value="SERINE PROTEASE INHIBITOR, SERPIN"/>
    <property type="match status" value="1"/>
</dbReference>
<organism evidence="6 7">
    <name type="scientific">Homarus americanus</name>
    <name type="common">American lobster</name>
    <dbReference type="NCBI Taxonomy" id="6706"/>
    <lineage>
        <taxon>Eukaryota</taxon>
        <taxon>Metazoa</taxon>
        <taxon>Ecdysozoa</taxon>
        <taxon>Arthropoda</taxon>
        <taxon>Crustacea</taxon>
        <taxon>Multicrustacea</taxon>
        <taxon>Malacostraca</taxon>
        <taxon>Eumalacostraca</taxon>
        <taxon>Eucarida</taxon>
        <taxon>Decapoda</taxon>
        <taxon>Pleocyemata</taxon>
        <taxon>Astacidea</taxon>
        <taxon>Nephropoidea</taxon>
        <taxon>Nephropidae</taxon>
        <taxon>Homarus</taxon>
    </lineage>
</organism>
<dbReference type="PROSITE" id="PS00284">
    <property type="entry name" value="SERPIN"/>
    <property type="match status" value="1"/>
</dbReference>
<dbReference type="InterPro" id="IPR023796">
    <property type="entry name" value="Serpin_dom"/>
</dbReference>
<dbReference type="InterPro" id="IPR026193">
    <property type="entry name" value="NDUFV3"/>
</dbReference>
<dbReference type="AlphaFoldDB" id="A0A8J5MZ94"/>
<keyword evidence="1" id="KW-0646">Protease inhibitor</keyword>
<dbReference type="PANTHER" id="PTHR11461:SF278">
    <property type="entry name" value="SERINE PROTEASE INHIBITOR 88EA"/>
    <property type="match status" value="1"/>
</dbReference>
<evidence type="ECO:0000313" key="7">
    <source>
        <dbReference type="Proteomes" id="UP000747542"/>
    </source>
</evidence>
<dbReference type="Gene3D" id="2.30.39.10">
    <property type="entry name" value="Alpha-1-antitrypsin, domain 1"/>
    <property type="match status" value="1"/>
</dbReference>
<feature type="domain" description="Serpin" evidence="5">
    <location>
        <begin position="37"/>
        <end position="404"/>
    </location>
</feature>
<dbReference type="InterPro" id="IPR000215">
    <property type="entry name" value="Serpin_fam"/>
</dbReference>
<evidence type="ECO:0000256" key="1">
    <source>
        <dbReference type="ARBA" id="ARBA00022690"/>
    </source>
</evidence>
<dbReference type="Gene3D" id="3.30.497.10">
    <property type="entry name" value="Antithrombin, subunit I, domain 2"/>
    <property type="match status" value="1"/>
</dbReference>
<dbReference type="InterPro" id="IPR042178">
    <property type="entry name" value="Serpin_sf_1"/>
</dbReference>
<keyword evidence="2" id="KW-0722">Serine protease inhibitor</keyword>
<dbReference type="SUPFAM" id="SSF56574">
    <property type="entry name" value="Serpins"/>
    <property type="match status" value="1"/>
</dbReference>
<keyword evidence="7" id="KW-1185">Reference proteome</keyword>
<dbReference type="Proteomes" id="UP000747542">
    <property type="component" value="Unassembled WGS sequence"/>
</dbReference>
<dbReference type="InterPro" id="IPR036186">
    <property type="entry name" value="Serpin_sf"/>
</dbReference>
<dbReference type="Pfam" id="PF00079">
    <property type="entry name" value="Serpin"/>
    <property type="match status" value="1"/>
</dbReference>
<accession>A0A8J5MZ94</accession>
<dbReference type="Pfam" id="PF15880">
    <property type="entry name" value="NDUFV3"/>
    <property type="match status" value="1"/>
</dbReference>
<gene>
    <name evidence="6" type="ORF">Hamer_G024826</name>
</gene>
<name>A0A8J5MZ94_HOMAM</name>
<evidence type="ECO:0000256" key="4">
    <source>
        <dbReference type="SAM" id="MobiDB-lite"/>
    </source>
</evidence>
<dbReference type="GO" id="GO:0005739">
    <property type="term" value="C:mitochondrion"/>
    <property type="evidence" value="ECO:0007669"/>
    <property type="project" value="InterPro"/>
</dbReference>
<comment type="similarity">
    <text evidence="3">Belongs to the serpin family.</text>
</comment>
<evidence type="ECO:0000256" key="2">
    <source>
        <dbReference type="ARBA" id="ARBA00022900"/>
    </source>
</evidence>
<dbReference type="GO" id="GO:0005615">
    <property type="term" value="C:extracellular space"/>
    <property type="evidence" value="ECO:0007669"/>
    <property type="project" value="InterPro"/>
</dbReference>
<sequence length="549" mass="61126">MVMMLVTMVEGDCLDDDDDDQPSSFDLDTSSSLEFSVALFREVYRRSSPEVNVVFSPASVGGGLLLAYLASSGNTKHQLEEVLGLDDKLSALNTWRHLQLLWGASEGKKNGGSLVVVNKAYVDPRVRLNQCVADHLSHHELHRLSFLQHQDAAARINREVSESTRGRVGHLVDPQDLIGALMVLVNAAAFKGSWLYQFPLSNTFPARFYTSPTTYTQVAMMKHSAQLRYGVSPALGARLLELPYSGGSWSMFLLLPSLTHDPKHDLGLDDLTTRLTADSLRLSINNMWYRQVKVEMPKFKLDYAIKDDLKQALHQLGIRDLFSKRADLTALAPFGGLLVSRSLHQASLEVTEEGTEAAAATAFISHPRTKLPPPVTFQCNRPFLFFIYDNLSNSIIFIGIYRFCLEASKSPKATESPAVTPESTSDIPEYQSAATPTSPSERNHIDESYTKQTRVLWTYEITKVLILLPCFKYVKAAMNHMVMPCVTISNNSAAHVGTMDDVVYCRGASKSGDYPNTEYFCYDKMSYFDLEVEMGNDRLAQPSADNGNF</sequence>
<dbReference type="InterPro" id="IPR042185">
    <property type="entry name" value="Serpin_sf_2"/>
</dbReference>
<dbReference type="EMBL" id="JAHLQT010016515">
    <property type="protein sequence ID" value="KAG7169448.1"/>
    <property type="molecule type" value="Genomic_DNA"/>
</dbReference>
<evidence type="ECO:0000256" key="3">
    <source>
        <dbReference type="RuleBase" id="RU000411"/>
    </source>
</evidence>
<protein>
    <submittedName>
        <fullName evidence="6">Serine protease inhibitor 88Ea-like 10</fullName>
    </submittedName>
</protein>
<proteinExistence type="inferred from homology"/>